<proteinExistence type="inferred from homology"/>
<sequence length="248" mass="26967">MRDRAAPWLVDIDLGLGDDSEDVVYAFPQAGAGAAAVRPLCADLGWPAATAAVRLPGREARLDEAPLTDLAMLSDGACEAIVAHARGRRVTLLGHCSGAVIAFEVARRLDPSCLSRLVVSAHCSPSDIVRRGVWRWPTPKLVDLVSCEGRIPAEVMADDELLELVVPAIRADYQALETYQVDEGAAVDADVIAVVGYEDHLLSAEQLRGWSRHARGRFTVHVVPGPHDLLHTHHREVSTVVRRESGWW</sequence>
<name>A0A2Y9C6X4_9MICO</name>
<dbReference type="InterPro" id="IPR001031">
    <property type="entry name" value="Thioesterase"/>
</dbReference>
<evidence type="ECO:0000313" key="4">
    <source>
        <dbReference type="Proteomes" id="UP000250028"/>
    </source>
</evidence>
<dbReference type="SUPFAM" id="SSF53474">
    <property type="entry name" value="alpha/beta-Hydrolases"/>
    <property type="match status" value="1"/>
</dbReference>
<feature type="domain" description="Thioesterase" evidence="2">
    <location>
        <begin position="24"/>
        <end position="232"/>
    </location>
</feature>
<dbReference type="InterPro" id="IPR029058">
    <property type="entry name" value="AB_hydrolase_fold"/>
</dbReference>
<dbReference type="Proteomes" id="UP000250028">
    <property type="component" value="Unassembled WGS sequence"/>
</dbReference>
<evidence type="ECO:0000256" key="1">
    <source>
        <dbReference type="ARBA" id="ARBA00007169"/>
    </source>
</evidence>
<comment type="similarity">
    <text evidence="1">Belongs to the thioesterase family.</text>
</comment>
<accession>A0A2Y9C6X4</accession>
<reference evidence="4" key="1">
    <citation type="submission" date="2016-10" db="EMBL/GenBank/DDBJ databases">
        <authorList>
            <person name="Varghese N."/>
            <person name="Submissions S."/>
        </authorList>
    </citation>
    <scope>NUCLEOTIDE SEQUENCE [LARGE SCALE GENOMIC DNA]</scope>
    <source>
        <strain evidence="4">DSM 22951</strain>
    </source>
</reference>
<dbReference type="PANTHER" id="PTHR11487">
    <property type="entry name" value="THIOESTERASE"/>
    <property type="match status" value="1"/>
</dbReference>
<dbReference type="OrthoDB" id="8480037at2"/>
<dbReference type="RefSeq" id="WP_109689313.1">
    <property type="nucleotide sequence ID" value="NZ_QGDN01000002.1"/>
</dbReference>
<dbReference type="GO" id="GO:0008610">
    <property type="term" value="P:lipid biosynthetic process"/>
    <property type="evidence" value="ECO:0007669"/>
    <property type="project" value="TreeGrafter"/>
</dbReference>
<dbReference type="InterPro" id="IPR012223">
    <property type="entry name" value="TEII"/>
</dbReference>
<gene>
    <name evidence="3" type="ORF">SAMN04489750_3810</name>
</gene>
<protein>
    <submittedName>
        <fullName evidence="3">Surfactin synthase thioesterase subunit</fullName>
    </submittedName>
</protein>
<dbReference type="Gene3D" id="3.40.50.1820">
    <property type="entry name" value="alpha/beta hydrolase"/>
    <property type="match status" value="1"/>
</dbReference>
<dbReference type="Pfam" id="PF00975">
    <property type="entry name" value="Thioesterase"/>
    <property type="match status" value="1"/>
</dbReference>
<evidence type="ECO:0000313" key="3">
    <source>
        <dbReference type="EMBL" id="SSA59005.1"/>
    </source>
</evidence>
<keyword evidence="4" id="KW-1185">Reference proteome</keyword>
<dbReference type="EMBL" id="UESZ01000002">
    <property type="protein sequence ID" value="SSA59005.1"/>
    <property type="molecule type" value="Genomic_DNA"/>
</dbReference>
<evidence type="ECO:0000259" key="2">
    <source>
        <dbReference type="Pfam" id="PF00975"/>
    </source>
</evidence>
<dbReference type="PANTHER" id="PTHR11487:SF0">
    <property type="entry name" value="S-ACYL FATTY ACID SYNTHASE THIOESTERASE, MEDIUM CHAIN"/>
    <property type="match status" value="1"/>
</dbReference>
<dbReference type="AlphaFoldDB" id="A0A2Y9C6X4"/>
<organism evidence="3 4">
    <name type="scientific">Branchiibius hedensis</name>
    <dbReference type="NCBI Taxonomy" id="672460"/>
    <lineage>
        <taxon>Bacteria</taxon>
        <taxon>Bacillati</taxon>
        <taxon>Actinomycetota</taxon>
        <taxon>Actinomycetes</taxon>
        <taxon>Micrococcales</taxon>
        <taxon>Dermacoccaceae</taxon>
        <taxon>Branchiibius</taxon>
    </lineage>
</organism>